<sequence>MMSTAFIIKTADPSDAATLLKLTKQLSQETKTVTIDPSWSKISVAQEQRQIELINHTLGNVIIIIKASHQAVGLVTVQQVKSGIGELGVAVEKKYWNLGLGTRLVQEAIRWFQTYSDLSTLFLTVENQNQAAVHVYKKCGFHFVKTIWLKGHSIMAQEMKINKKVIKK</sequence>
<evidence type="ECO:0000313" key="2">
    <source>
        <dbReference type="EMBL" id="QBP18793.1"/>
    </source>
</evidence>
<dbReference type="InterPro" id="IPR000182">
    <property type="entry name" value="GNAT_dom"/>
</dbReference>
<dbReference type="Gene3D" id="3.40.630.30">
    <property type="match status" value="1"/>
</dbReference>
<keyword evidence="3" id="KW-1185">Reference proteome</keyword>
<keyword evidence="2" id="KW-0808">Transferase</keyword>
<dbReference type="PROSITE" id="PS51186">
    <property type="entry name" value="GNAT"/>
    <property type="match status" value="1"/>
</dbReference>
<reference evidence="3" key="1">
    <citation type="submission" date="2018-12" db="EMBL/GenBank/DDBJ databases">
        <title>A new species of lactobacillus.</title>
        <authorList>
            <person name="Jian Y."/>
            <person name="Xin L."/>
            <person name="Hong Z.J."/>
            <person name="Ming L.Z."/>
            <person name="Hong X.Z."/>
        </authorList>
    </citation>
    <scope>NUCLEOTIDE SEQUENCE [LARGE SCALE GENOMIC DNA]</scope>
    <source>
        <strain evidence="3">HSLZ-75</strain>
    </source>
</reference>
<gene>
    <name evidence="2" type="ORF">ELX58_06715</name>
</gene>
<accession>A0A4P6ZME8</accession>
<dbReference type="Proteomes" id="UP000294321">
    <property type="component" value="Chromosome"/>
</dbReference>
<protein>
    <submittedName>
        <fullName evidence="2">N-acetyltransferase</fullName>
    </submittedName>
</protein>
<dbReference type="OrthoDB" id="948250at2"/>
<dbReference type="GO" id="GO:0016747">
    <property type="term" value="F:acyltransferase activity, transferring groups other than amino-acyl groups"/>
    <property type="evidence" value="ECO:0007669"/>
    <property type="project" value="InterPro"/>
</dbReference>
<dbReference type="InterPro" id="IPR016181">
    <property type="entry name" value="Acyl_CoA_acyltransferase"/>
</dbReference>
<evidence type="ECO:0000313" key="3">
    <source>
        <dbReference type="Proteomes" id="UP000294321"/>
    </source>
</evidence>
<dbReference type="Pfam" id="PF00583">
    <property type="entry name" value="Acetyltransf_1"/>
    <property type="match status" value="1"/>
</dbReference>
<dbReference type="RefSeq" id="WP_133442351.1">
    <property type="nucleotide sequence ID" value="NZ_CP034726.1"/>
</dbReference>
<dbReference type="EMBL" id="CP034726">
    <property type="protein sequence ID" value="QBP18793.1"/>
    <property type="molecule type" value="Genomic_DNA"/>
</dbReference>
<feature type="domain" description="N-acetyltransferase" evidence="1">
    <location>
        <begin position="6"/>
        <end position="164"/>
    </location>
</feature>
<evidence type="ECO:0000259" key="1">
    <source>
        <dbReference type="PROSITE" id="PS51186"/>
    </source>
</evidence>
<dbReference type="AlphaFoldDB" id="A0A4P6ZME8"/>
<dbReference type="KEGG" id="lji:ELX58_06715"/>
<proteinExistence type="predicted"/>
<name>A0A4P6ZME8_9LACO</name>
<dbReference type="PANTHER" id="PTHR43328:SF1">
    <property type="entry name" value="N-ACETYLTRANSFERASE DOMAIN-CONTAINING PROTEIN"/>
    <property type="match status" value="1"/>
</dbReference>
<dbReference type="CDD" id="cd04301">
    <property type="entry name" value="NAT_SF"/>
    <property type="match status" value="1"/>
</dbReference>
<organism evidence="2 3">
    <name type="scientific">Acetilactobacillus jinshanensis</name>
    <dbReference type="NCBI Taxonomy" id="1720083"/>
    <lineage>
        <taxon>Bacteria</taxon>
        <taxon>Bacillati</taxon>
        <taxon>Bacillota</taxon>
        <taxon>Bacilli</taxon>
        <taxon>Lactobacillales</taxon>
        <taxon>Lactobacillaceae</taxon>
        <taxon>Acetilactobacillus</taxon>
    </lineage>
</organism>
<dbReference type="SUPFAM" id="SSF55729">
    <property type="entry name" value="Acyl-CoA N-acyltransferases (Nat)"/>
    <property type="match status" value="1"/>
</dbReference>
<dbReference type="PANTHER" id="PTHR43328">
    <property type="entry name" value="ACETYLTRANSFERASE-RELATED"/>
    <property type="match status" value="1"/>
</dbReference>